<sequence>MCGINESPLSDEELWPPRHPIEAVEISDGWAPPASSRQESPREQSGTKRPLVLLSSYATDHEAFTGPRRNPWSSKLQGPTSLPRPSNLQGPTSPPRPSNLQGTTSLPGPSRQNDNSVLNDTKRLIEAAGPDDALGPNVASGTNSPSGAIDEDGPTNSSIWWPCGVHPNESASIEATNFSMACAAEVGARDLARRLVEDLAPSPVEDIAGRVGDLILELTTIRRRSYMEMLRATLCVTPTRLLHQMLDKLTDFRNKYACERCRDLRPPPRPALPPDVQFRSFDLVPASAPSSLGDLSPAKLSHEDLGSTELSDGNLRPLKSFDADLGPTLAPKDASKPSLLLAIAPLGRLGNQMGEYATLLALHKLYNVTVRLTEDMAGNLTQTFPHLSLPTLTEDETPANWTLLAKDGGCAVRRYRGLELAAAGLFGPQQFLISAYPFEMQLFNAYRALLLQDFKFHPKIMRQARARLLNATRAGGVGRVAVGMHIRLSDYPGFMKREFQVEGLLASYGSYLRRATRQILRRFPNASFVVTSDEPENATAILQDLRLDHVVVTNGTAAEDMCLLALCHHRIMTFGTFGFWAGYLGRGTTLYPDLEYPDAPYMLTRARYTHARVTSFIPVPFYPQR</sequence>
<feature type="region of interest" description="Disordered" evidence="4">
    <location>
        <begin position="1"/>
        <end position="116"/>
    </location>
</feature>
<evidence type="ECO:0000256" key="1">
    <source>
        <dbReference type="ARBA" id="ARBA00022676"/>
    </source>
</evidence>
<dbReference type="OrthoDB" id="3226at2759"/>
<dbReference type="Proteomes" id="UP000694843">
    <property type="component" value="Unplaced"/>
</dbReference>
<comment type="similarity">
    <text evidence="3">Belongs to the glycosyltransferase 11 family.</text>
</comment>
<proteinExistence type="inferred from homology"/>
<dbReference type="GeneID" id="108666313"/>
<organism evidence="5 6">
    <name type="scientific">Hyalella azteca</name>
    <name type="common">Amphipod</name>
    <dbReference type="NCBI Taxonomy" id="294128"/>
    <lineage>
        <taxon>Eukaryota</taxon>
        <taxon>Metazoa</taxon>
        <taxon>Ecdysozoa</taxon>
        <taxon>Arthropoda</taxon>
        <taxon>Crustacea</taxon>
        <taxon>Multicrustacea</taxon>
        <taxon>Malacostraca</taxon>
        <taxon>Eumalacostraca</taxon>
        <taxon>Peracarida</taxon>
        <taxon>Amphipoda</taxon>
        <taxon>Senticaudata</taxon>
        <taxon>Talitrida</taxon>
        <taxon>Talitroidea</taxon>
        <taxon>Hyalellidae</taxon>
        <taxon>Hyalella</taxon>
    </lineage>
</organism>
<evidence type="ECO:0000313" key="6">
    <source>
        <dbReference type="RefSeq" id="XP_018008646.2"/>
    </source>
</evidence>
<comment type="pathway">
    <text evidence="3">Protein modification; protein glycosylation.</text>
</comment>
<evidence type="ECO:0000313" key="5">
    <source>
        <dbReference type="Proteomes" id="UP000694843"/>
    </source>
</evidence>
<keyword evidence="1 3" id="KW-0328">Glycosyltransferase</keyword>
<gene>
    <name evidence="6" type="primary">LOC108666313</name>
</gene>
<dbReference type="CDD" id="cd11301">
    <property type="entry name" value="Fut1_Fut2_like"/>
    <property type="match status" value="1"/>
</dbReference>
<keyword evidence="3" id="KW-0812">Transmembrane</keyword>
<keyword evidence="3" id="KW-0735">Signal-anchor</keyword>
<comment type="subcellular location">
    <subcellularLocation>
        <location evidence="3">Golgi apparatus</location>
        <location evidence="3">Golgi stack membrane</location>
        <topology evidence="3">Single-pass type II membrane protein</topology>
    </subcellularLocation>
</comment>
<dbReference type="RefSeq" id="XP_018008646.2">
    <property type="nucleotide sequence ID" value="XM_018153157.2"/>
</dbReference>
<dbReference type="KEGG" id="hazt:108666313"/>
<protein>
    <recommendedName>
        <fullName evidence="3">L-Fucosyltransferase</fullName>
        <ecNumber evidence="3">2.4.1.-</ecNumber>
    </recommendedName>
</protein>
<evidence type="ECO:0000256" key="4">
    <source>
        <dbReference type="SAM" id="MobiDB-lite"/>
    </source>
</evidence>
<keyword evidence="2 3" id="KW-0808">Transferase</keyword>
<dbReference type="PANTHER" id="PTHR11927">
    <property type="entry name" value="GALACTOSIDE 2-L-FUCOSYLTRANSFERASE"/>
    <property type="match status" value="1"/>
</dbReference>
<dbReference type="GO" id="GO:0008107">
    <property type="term" value="F:galactoside 2-alpha-L-fucosyltransferase activity"/>
    <property type="evidence" value="ECO:0007669"/>
    <property type="project" value="InterPro"/>
</dbReference>
<evidence type="ECO:0000256" key="3">
    <source>
        <dbReference type="RuleBase" id="RU363129"/>
    </source>
</evidence>
<dbReference type="InterPro" id="IPR002516">
    <property type="entry name" value="Glyco_trans_11"/>
</dbReference>
<dbReference type="GO" id="GO:0005975">
    <property type="term" value="P:carbohydrate metabolic process"/>
    <property type="evidence" value="ECO:0007669"/>
    <property type="project" value="InterPro"/>
</dbReference>
<keyword evidence="3" id="KW-0333">Golgi apparatus</keyword>
<keyword evidence="5" id="KW-1185">Reference proteome</keyword>
<keyword evidence="3" id="KW-0325">Glycoprotein</keyword>
<dbReference type="AlphaFoldDB" id="A0A8B7N479"/>
<feature type="region of interest" description="Disordered" evidence="4">
    <location>
        <begin position="290"/>
        <end position="311"/>
    </location>
</feature>
<feature type="compositionally biased region" description="Polar residues" evidence="4">
    <location>
        <begin position="71"/>
        <end position="91"/>
    </location>
</feature>
<evidence type="ECO:0000256" key="2">
    <source>
        <dbReference type="ARBA" id="ARBA00022679"/>
    </source>
</evidence>
<dbReference type="EC" id="2.4.1.-" evidence="3"/>
<dbReference type="GO" id="GO:0032580">
    <property type="term" value="C:Golgi cisterna membrane"/>
    <property type="evidence" value="ECO:0007669"/>
    <property type="project" value="UniProtKB-SubCell"/>
</dbReference>
<dbReference type="PANTHER" id="PTHR11927:SF9">
    <property type="entry name" value="L-FUCOSYLTRANSFERASE"/>
    <property type="match status" value="1"/>
</dbReference>
<reference evidence="6" key="1">
    <citation type="submission" date="2025-08" db="UniProtKB">
        <authorList>
            <consortium name="RefSeq"/>
        </authorList>
    </citation>
    <scope>IDENTIFICATION</scope>
    <source>
        <tissue evidence="6">Whole organism</tissue>
    </source>
</reference>
<name>A0A8B7N479_HYAAZ</name>
<accession>A0A8B7N479</accession>
<feature type="region of interest" description="Disordered" evidence="4">
    <location>
        <begin position="128"/>
        <end position="155"/>
    </location>
</feature>
<dbReference type="Pfam" id="PF01531">
    <property type="entry name" value="Glyco_transf_11"/>
    <property type="match status" value="1"/>
</dbReference>
<feature type="compositionally biased region" description="Polar residues" evidence="4">
    <location>
        <begin position="98"/>
        <end position="116"/>
    </location>
</feature>